<protein>
    <submittedName>
        <fullName evidence="4">Putative transmembrane protein</fullName>
    </submittedName>
</protein>
<keyword evidence="2 4" id="KW-0812">Transmembrane</keyword>
<feature type="signal peptide" evidence="3">
    <location>
        <begin position="1"/>
        <end position="24"/>
    </location>
</feature>
<evidence type="ECO:0000256" key="1">
    <source>
        <dbReference type="SAM" id="MobiDB-lite"/>
    </source>
</evidence>
<evidence type="ECO:0000256" key="2">
    <source>
        <dbReference type="SAM" id="Phobius"/>
    </source>
</evidence>
<dbReference type="AlphaFoldDB" id="A0A0N0P3L3"/>
<keyword evidence="2" id="KW-0472">Membrane</keyword>
<proteinExistence type="predicted"/>
<feature type="compositionally biased region" description="Low complexity" evidence="1">
    <location>
        <begin position="674"/>
        <end position="692"/>
    </location>
</feature>
<dbReference type="EMBL" id="LJSK01000275">
    <property type="protein sequence ID" value="KPI84259.1"/>
    <property type="molecule type" value="Genomic_DNA"/>
</dbReference>
<feature type="chain" id="PRO_5005857110" evidence="3">
    <location>
        <begin position="25"/>
        <end position="905"/>
    </location>
</feature>
<keyword evidence="5" id="KW-1185">Reference proteome</keyword>
<keyword evidence="3" id="KW-0732">Signal</keyword>
<feature type="transmembrane region" description="Helical" evidence="2">
    <location>
        <begin position="866"/>
        <end position="894"/>
    </location>
</feature>
<dbReference type="OMA" id="EGHCVCG"/>
<name>A0A0N0P3L3_LEPSE</name>
<evidence type="ECO:0000313" key="4">
    <source>
        <dbReference type="EMBL" id="KPI84259.1"/>
    </source>
</evidence>
<gene>
    <name evidence="4" type="ORF">ABL78_6693</name>
</gene>
<evidence type="ECO:0000313" key="5">
    <source>
        <dbReference type="Proteomes" id="UP000038009"/>
    </source>
</evidence>
<organism evidence="4 5">
    <name type="scientific">Leptomonas seymouri</name>
    <dbReference type="NCBI Taxonomy" id="5684"/>
    <lineage>
        <taxon>Eukaryota</taxon>
        <taxon>Discoba</taxon>
        <taxon>Euglenozoa</taxon>
        <taxon>Kinetoplastea</taxon>
        <taxon>Metakinetoplastina</taxon>
        <taxon>Trypanosomatida</taxon>
        <taxon>Trypanosomatidae</taxon>
        <taxon>Leishmaniinae</taxon>
        <taxon>Leptomonas</taxon>
    </lineage>
</organism>
<dbReference type="Proteomes" id="UP000038009">
    <property type="component" value="Unassembled WGS sequence"/>
</dbReference>
<dbReference type="VEuPathDB" id="TriTrypDB:Lsey_0275_0080"/>
<comment type="caution">
    <text evidence="4">The sequence shown here is derived from an EMBL/GenBank/DDBJ whole genome shotgun (WGS) entry which is preliminary data.</text>
</comment>
<reference evidence="4 5" key="1">
    <citation type="journal article" date="2015" name="PLoS Pathog.">
        <title>Leptomonas seymouri: Adaptations to the Dixenous Life Cycle Analyzed by Genome Sequencing, Transcriptome Profiling and Co-infection with Leishmania donovani.</title>
        <authorList>
            <person name="Kraeva N."/>
            <person name="Butenko A."/>
            <person name="Hlavacova J."/>
            <person name="Kostygov A."/>
            <person name="Myskova J."/>
            <person name="Grybchuk D."/>
            <person name="Lestinova T."/>
            <person name="Votypka J."/>
            <person name="Volf P."/>
            <person name="Opperdoes F."/>
            <person name="Flegontov P."/>
            <person name="Lukes J."/>
            <person name="Yurchenko V."/>
        </authorList>
    </citation>
    <scope>NUCLEOTIDE SEQUENCE [LARGE SCALE GENOMIC DNA]</scope>
    <source>
        <strain evidence="4 5">ATCC 30220</strain>
    </source>
</reference>
<evidence type="ECO:0000256" key="3">
    <source>
        <dbReference type="SAM" id="SignalP"/>
    </source>
</evidence>
<dbReference type="OrthoDB" id="272558at2759"/>
<feature type="region of interest" description="Disordered" evidence="1">
    <location>
        <begin position="669"/>
        <end position="697"/>
    </location>
</feature>
<keyword evidence="2" id="KW-1133">Transmembrane helix</keyword>
<accession>A0A0N0P3L3</accession>
<sequence length="905" mass="95960">MGRARALLHLFACLCCIGILRSSAQQVDFNAARFPFNKSVQSFVAPALAMGIGPIGGRAYLSTAANTSTVCASHNTRALITPVTATAIDELFYSLGGSDIHLDVTHACYMNVTQYPPQCVASLTSTATDCGGVTADALGPLLNSTSSSTGVVTSSAAVLASYIQNGAAQRLKLERSLRRTREVVSALIHAHDLVLKANGTTSDEGVMQLLRGRATQHVKEVVNAAYKRVIEKYYVLDMWTNLSLGIATRDLSSAAGPAAGVCDVHDYIHRLLWGTEAPAAVLLAITQKTLNIADRIRRKEYSSAVRGVQCAQVLTALTMMTLEDYAVRRVAAMIADKTLNASSVWSISDFELLLPSQTTALRMRQLWSLDHVFAAVRDLNVADDTAGGAAVAACMRRAAFALPDPTTGRAPPSISWCMDNTSMNELASTNVNERSLAVHESDTAANGQCLWGFSMWNGLCDGAAFDPARCQSCPPGSVGDGEGYCVCGNATATYATLTSGCMTKGAAHDAAGVRHLQPNGNVSLSGNATVALLSVQLPQTTVLSDPSAFLRANVTCINGEGGGGTRLLATPQGSRRAPCDSVVVYERHAERTGVLNTVNGQQFFETYAENLTISVLGSAAFVGETCRIEVGVQSALYQASRSVVVGTWTFVPAAEVFVLDARSYTGDIPTNSTAAPDDLPLCSPPSSSASDSGEPESIPVMRAGVCRTNKDGPAIFVHPGSYSAFGTSTHQAVGERIRSSAGASRDASFMATMQSLARNTGIQLLVEGATNSAVLWSAIWELNATPLAANAWASGWVVPIESNVLRNMRSLRLRVADTSSTSAFMASEATAECRYGNDADEPDSSSAYDGKEDVSVPMVPRAHYGFWYVVLIIIVSILDAVVLPAFGFLVFLLYNSLDKWPMFLH</sequence>